<evidence type="ECO:0000313" key="1">
    <source>
        <dbReference type="EMBL" id="WDE10896.1"/>
    </source>
</evidence>
<keyword evidence="2" id="KW-1185">Reference proteome</keyword>
<reference evidence="1 2" key="1">
    <citation type="journal article" date="2022" name="Mar. Drugs">
        <title>Bioassay-Guided Fractionation Leads to the Detection of Cholic Acid Generated by the Rare Thalassomonas sp.</title>
        <authorList>
            <person name="Pheiffer F."/>
            <person name="Schneider Y.K."/>
            <person name="Hansen E.H."/>
            <person name="Andersen J.H."/>
            <person name="Isaksson J."/>
            <person name="Busche T."/>
            <person name="R C."/>
            <person name="Kalinowski J."/>
            <person name="Zyl L.V."/>
            <person name="Trindade M."/>
        </authorList>
    </citation>
    <scope>NUCLEOTIDE SEQUENCE [LARGE SCALE GENOMIC DNA]</scope>
    <source>
        <strain evidence="1 2">A5K-61T</strain>
    </source>
</reference>
<name>A0ABY7VC57_9GAMM</name>
<dbReference type="Proteomes" id="UP001215231">
    <property type="component" value="Chromosome"/>
</dbReference>
<dbReference type="EMBL" id="CP059693">
    <property type="protein sequence ID" value="WDE10896.1"/>
    <property type="molecule type" value="Genomic_DNA"/>
</dbReference>
<evidence type="ECO:0000313" key="2">
    <source>
        <dbReference type="Proteomes" id="UP001215231"/>
    </source>
</evidence>
<evidence type="ECO:0008006" key="3">
    <source>
        <dbReference type="Google" id="ProtNLM"/>
    </source>
</evidence>
<organism evidence="1 2">
    <name type="scientific">Thalassomonas haliotis</name>
    <dbReference type="NCBI Taxonomy" id="485448"/>
    <lineage>
        <taxon>Bacteria</taxon>
        <taxon>Pseudomonadati</taxon>
        <taxon>Pseudomonadota</taxon>
        <taxon>Gammaproteobacteria</taxon>
        <taxon>Alteromonadales</taxon>
        <taxon>Colwelliaceae</taxon>
        <taxon>Thalassomonas</taxon>
    </lineage>
</organism>
<sequence length="61" mass="6392">MKLTLKKNAVKQLSNDASLLPKEETAAIAGGKMAAPATFDIKCVASVKHSCICLPTEVDCS</sequence>
<dbReference type="RefSeq" id="WP_274050961.1">
    <property type="nucleotide sequence ID" value="NZ_CP059693.1"/>
</dbReference>
<accession>A0ABY7VC57</accession>
<proteinExistence type="predicted"/>
<gene>
    <name evidence="1" type="ORF">H3N35_22015</name>
</gene>
<protein>
    <recommendedName>
        <fullName evidence="3">Class I lanthipeptide</fullName>
    </recommendedName>
</protein>